<dbReference type="EMBL" id="JADFTS010000001">
    <property type="protein sequence ID" value="KAF9625102.1"/>
    <property type="molecule type" value="Genomic_DNA"/>
</dbReference>
<dbReference type="Proteomes" id="UP000631114">
    <property type="component" value="Unassembled WGS sequence"/>
</dbReference>
<keyword evidence="7" id="KW-1133">Transmembrane helix</keyword>
<accession>A0A835MCZ6</accession>
<proteinExistence type="inferred from homology"/>
<dbReference type="Pfam" id="PF07058">
    <property type="entry name" value="MAP70"/>
    <property type="match status" value="1"/>
</dbReference>
<reference evidence="8 9" key="1">
    <citation type="submission" date="2020-10" db="EMBL/GenBank/DDBJ databases">
        <title>The Coptis chinensis genome and diversification of protoberbering-type alkaloids.</title>
        <authorList>
            <person name="Wang B."/>
            <person name="Shu S."/>
            <person name="Song C."/>
            <person name="Liu Y."/>
        </authorList>
    </citation>
    <scope>NUCLEOTIDE SEQUENCE [LARGE SCALE GENOMIC DNA]</scope>
    <source>
        <strain evidence="8">HL-2020</strain>
        <tissue evidence="8">Leaf</tissue>
    </source>
</reference>
<evidence type="ECO:0000256" key="3">
    <source>
        <dbReference type="ARBA" id="ARBA00022490"/>
    </source>
</evidence>
<keyword evidence="7" id="KW-0812">Transmembrane</keyword>
<evidence type="ECO:0000256" key="1">
    <source>
        <dbReference type="ARBA" id="ARBA00004245"/>
    </source>
</evidence>
<dbReference type="AlphaFoldDB" id="A0A835MCZ6"/>
<keyword evidence="9" id="KW-1185">Reference proteome</keyword>
<dbReference type="GO" id="GO:0008017">
    <property type="term" value="F:microtubule binding"/>
    <property type="evidence" value="ECO:0007669"/>
    <property type="project" value="InterPro"/>
</dbReference>
<keyword evidence="7" id="KW-0472">Membrane</keyword>
<keyword evidence="4" id="KW-0493">Microtubule</keyword>
<dbReference type="GO" id="GO:0007010">
    <property type="term" value="P:cytoskeleton organization"/>
    <property type="evidence" value="ECO:0007669"/>
    <property type="project" value="InterPro"/>
</dbReference>
<evidence type="ECO:0000256" key="6">
    <source>
        <dbReference type="ARBA" id="ARBA00023212"/>
    </source>
</evidence>
<evidence type="ECO:0000313" key="9">
    <source>
        <dbReference type="Proteomes" id="UP000631114"/>
    </source>
</evidence>
<comment type="caution">
    <text evidence="8">The sequence shown here is derived from an EMBL/GenBank/DDBJ whole genome shotgun (WGS) entry which is preliminary data.</text>
</comment>
<name>A0A835MCZ6_9MAGN</name>
<evidence type="ECO:0000256" key="2">
    <source>
        <dbReference type="ARBA" id="ARBA00008825"/>
    </source>
</evidence>
<feature type="transmembrane region" description="Helical" evidence="7">
    <location>
        <begin position="20"/>
        <end position="42"/>
    </location>
</feature>
<evidence type="ECO:0000313" key="8">
    <source>
        <dbReference type="EMBL" id="KAF9625102.1"/>
    </source>
</evidence>
<comment type="similarity">
    <text evidence="2">Belongs to the MAP70 family.</text>
</comment>
<keyword evidence="3" id="KW-0963">Cytoplasm</keyword>
<dbReference type="InterPro" id="IPR009768">
    <property type="entry name" value="MAP70"/>
</dbReference>
<keyword evidence="6" id="KW-0206">Cytoskeleton</keyword>
<organism evidence="8 9">
    <name type="scientific">Coptis chinensis</name>
    <dbReference type="NCBI Taxonomy" id="261450"/>
    <lineage>
        <taxon>Eukaryota</taxon>
        <taxon>Viridiplantae</taxon>
        <taxon>Streptophyta</taxon>
        <taxon>Embryophyta</taxon>
        <taxon>Tracheophyta</taxon>
        <taxon>Spermatophyta</taxon>
        <taxon>Magnoliopsida</taxon>
        <taxon>Ranunculales</taxon>
        <taxon>Ranunculaceae</taxon>
        <taxon>Coptidoideae</taxon>
        <taxon>Coptis</taxon>
    </lineage>
</organism>
<dbReference type="GO" id="GO:0005874">
    <property type="term" value="C:microtubule"/>
    <property type="evidence" value="ECO:0007669"/>
    <property type="project" value="UniProtKB-KW"/>
</dbReference>
<protein>
    <submittedName>
        <fullName evidence="8">Uncharacterized protein</fullName>
    </submittedName>
</protein>
<sequence>MGKDDMVFHEKGMDDGRVESLHAVMKITVVCLFGYGEIVLPVSRVMYYALVRIISFSANREKKEHMLAKKVESTVTKAMDVETKKMRMEVAAMEKKVASIRVEKDDEKRAK</sequence>
<evidence type="ECO:0000256" key="7">
    <source>
        <dbReference type="SAM" id="Phobius"/>
    </source>
</evidence>
<gene>
    <name evidence="8" type="ORF">IFM89_019052</name>
</gene>
<keyword evidence="5" id="KW-0175">Coiled coil</keyword>
<evidence type="ECO:0000256" key="4">
    <source>
        <dbReference type="ARBA" id="ARBA00022701"/>
    </source>
</evidence>
<comment type="subcellular location">
    <subcellularLocation>
        <location evidence="1">Cytoplasm</location>
        <location evidence="1">Cytoskeleton</location>
    </subcellularLocation>
</comment>
<evidence type="ECO:0000256" key="5">
    <source>
        <dbReference type="ARBA" id="ARBA00023054"/>
    </source>
</evidence>